<dbReference type="Gene3D" id="1.10.287.1260">
    <property type="match status" value="1"/>
</dbReference>
<dbReference type="Gene3D" id="2.30.30.60">
    <property type="match status" value="1"/>
</dbReference>
<evidence type="ECO:0000256" key="1">
    <source>
        <dbReference type="ARBA" id="ARBA00004651"/>
    </source>
</evidence>
<dbReference type="SUPFAM" id="SSF82689">
    <property type="entry name" value="Mechanosensitive channel protein MscS (YggB), C-terminal domain"/>
    <property type="match status" value="1"/>
</dbReference>
<dbReference type="GO" id="GO:0005886">
    <property type="term" value="C:plasma membrane"/>
    <property type="evidence" value="ECO:0007669"/>
    <property type="project" value="UniProtKB-SubCell"/>
</dbReference>
<name>A0A1D2QNY1_9GAMM</name>
<organism evidence="11 12">
    <name type="scientific">Candidatus Endobugula sertula</name>
    <name type="common">Bugula neritina bacterial symbiont</name>
    <dbReference type="NCBI Taxonomy" id="62101"/>
    <lineage>
        <taxon>Bacteria</taxon>
        <taxon>Pseudomonadati</taxon>
        <taxon>Pseudomonadota</taxon>
        <taxon>Gammaproteobacteria</taxon>
        <taxon>Cellvibrionales</taxon>
        <taxon>Cellvibrionaceae</taxon>
        <taxon>Candidatus Endobugula</taxon>
    </lineage>
</organism>
<dbReference type="Pfam" id="PF21082">
    <property type="entry name" value="MS_channel_3rd"/>
    <property type="match status" value="1"/>
</dbReference>
<feature type="transmembrane region" description="Helical" evidence="7">
    <location>
        <begin position="15"/>
        <end position="34"/>
    </location>
</feature>
<evidence type="ECO:0000259" key="10">
    <source>
        <dbReference type="Pfam" id="PF21088"/>
    </source>
</evidence>
<keyword evidence="4 7" id="KW-0812">Transmembrane</keyword>
<proteinExistence type="inferred from homology"/>
<dbReference type="InterPro" id="IPR011066">
    <property type="entry name" value="MscS_channel_C_sf"/>
</dbReference>
<evidence type="ECO:0000256" key="3">
    <source>
        <dbReference type="ARBA" id="ARBA00022475"/>
    </source>
</evidence>
<dbReference type="SUPFAM" id="SSF82861">
    <property type="entry name" value="Mechanosensitive channel protein MscS (YggB), transmembrane region"/>
    <property type="match status" value="1"/>
</dbReference>
<dbReference type="Proteomes" id="UP000242502">
    <property type="component" value="Unassembled WGS sequence"/>
</dbReference>
<evidence type="ECO:0000313" key="11">
    <source>
        <dbReference type="EMBL" id="ODS23260.1"/>
    </source>
</evidence>
<feature type="domain" description="Mechanosensitive ion channel MscS" evidence="8">
    <location>
        <begin position="188"/>
        <end position="257"/>
    </location>
</feature>
<keyword evidence="3" id="KW-1003">Cell membrane</keyword>
<dbReference type="InterPro" id="IPR049278">
    <property type="entry name" value="MS_channel_C"/>
</dbReference>
<evidence type="ECO:0000256" key="7">
    <source>
        <dbReference type="SAM" id="Phobius"/>
    </source>
</evidence>
<dbReference type="InterPro" id="IPR045042">
    <property type="entry name" value="YnaI-like"/>
</dbReference>
<dbReference type="InterPro" id="IPR049142">
    <property type="entry name" value="MS_channel_1st"/>
</dbReference>
<feature type="domain" description="Mechanosensitive ion channel transmembrane helices 2/3" evidence="10">
    <location>
        <begin position="146"/>
        <end position="187"/>
    </location>
</feature>
<dbReference type="Pfam" id="PF00924">
    <property type="entry name" value="MS_channel_2nd"/>
    <property type="match status" value="1"/>
</dbReference>
<protein>
    <submittedName>
        <fullName evidence="11">Mechanosensitive ion channel protein MscS</fullName>
    </submittedName>
</protein>
<evidence type="ECO:0000256" key="5">
    <source>
        <dbReference type="ARBA" id="ARBA00022989"/>
    </source>
</evidence>
<accession>A0A1D2QNY1</accession>
<evidence type="ECO:0000259" key="9">
    <source>
        <dbReference type="Pfam" id="PF21082"/>
    </source>
</evidence>
<dbReference type="Pfam" id="PF21088">
    <property type="entry name" value="MS_channel_1st"/>
    <property type="match status" value="1"/>
</dbReference>
<comment type="subcellular location">
    <subcellularLocation>
        <location evidence="1">Cell membrane</location>
        <topology evidence="1">Multi-pass membrane protein</topology>
    </subcellularLocation>
</comment>
<dbReference type="AlphaFoldDB" id="A0A1D2QNY1"/>
<evidence type="ECO:0000256" key="4">
    <source>
        <dbReference type="ARBA" id="ARBA00022692"/>
    </source>
</evidence>
<gene>
    <name evidence="11" type="ORF">AB835_09905</name>
</gene>
<dbReference type="PANTHER" id="PTHR43634">
    <property type="entry name" value="OW CONDUCTANCE MECHANOSENSITIVE CHANNEL"/>
    <property type="match status" value="1"/>
</dbReference>
<dbReference type="InterPro" id="IPR023408">
    <property type="entry name" value="MscS_beta-dom_sf"/>
</dbReference>
<comment type="caution">
    <text evidence="11">The sequence shown here is derived from an EMBL/GenBank/DDBJ whole genome shotgun (WGS) entry which is preliminary data.</text>
</comment>
<feature type="transmembrane region" description="Helical" evidence="7">
    <location>
        <begin position="97"/>
        <end position="117"/>
    </location>
</feature>
<keyword evidence="6 7" id="KW-0472">Membrane</keyword>
<dbReference type="Gene3D" id="3.30.70.100">
    <property type="match status" value="1"/>
</dbReference>
<evidence type="ECO:0000256" key="2">
    <source>
        <dbReference type="ARBA" id="ARBA00008017"/>
    </source>
</evidence>
<evidence type="ECO:0000313" key="12">
    <source>
        <dbReference type="Proteomes" id="UP000242502"/>
    </source>
</evidence>
<keyword evidence="5 7" id="KW-1133">Transmembrane helix</keyword>
<reference evidence="11 12" key="1">
    <citation type="journal article" date="2016" name="Appl. Environ. Microbiol.">
        <title>Lack of Overt Genome Reduction in the Bryostatin-Producing Bryozoan Symbiont "Candidatus Endobugula sertula".</title>
        <authorList>
            <person name="Miller I.J."/>
            <person name="Vanee N."/>
            <person name="Fong S.S."/>
            <person name="Lim-Fong G.E."/>
            <person name="Kwan J.C."/>
        </authorList>
    </citation>
    <scope>NUCLEOTIDE SEQUENCE [LARGE SCALE GENOMIC DNA]</scope>
    <source>
        <strain evidence="11">AB1-4</strain>
    </source>
</reference>
<dbReference type="InterPro" id="IPR010920">
    <property type="entry name" value="LSM_dom_sf"/>
</dbReference>
<dbReference type="InterPro" id="IPR006685">
    <property type="entry name" value="MscS_channel_2nd"/>
</dbReference>
<dbReference type="SUPFAM" id="SSF50182">
    <property type="entry name" value="Sm-like ribonucleoproteins"/>
    <property type="match status" value="1"/>
</dbReference>
<comment type="similarity">
    <text evidence="2">Belongs to the MscS (TC 1.A.23) family.</text>
</comment>
<sequence>MQWVDQFLNFLAKPGARLVHVFIIVLCVLAFDFFQRKILHKLLKHVEDKTKNFWDDALLHSARRPISLVLWMAGLSIVNQLIYRADDPEMAEIIGATSHVGIVIAITWFVAEFIGFSERKFITQQQKKLPGDESRVDSVTIEALCKLLRLSIIITSGIVILDTLGFSISGVLAFGGIGGIAVGFAAKDLLSNFFGGLMVYLDRPFAVGDWVRSNDRDIEGTIEYIGWRQTRIRTFSKRPIYVPNSVFSTIVVENPSRMSHRRIYETLGIRYDDIGLMDAIVDSVVDMLNNHPDIDTTQTMIVNFNAFSSSSIDFFVYTFTKTTDWVKYHEVKQNILLKIANIVTKHGAEFAFPTSTLHVYNETEPAVAPELAGLFDPKQNSEQKP</sequence>
<evidence type="ECO:0000256" key="6">
    <source>
        <dbReference type="ARBA" id="ARBA00023136"/>
    </source>
</evidence>
<feature type="domain" description="Mechanosensitive ion channel MscS C-terminal" evidence="9">
    <location>
        <begin position="268"/>
        <end position="350"/>
    </location>
</feature>
<evidence type="ECO:0000259" key="8">
    <source>
        <dbReference type="Pfam" id="PF00924"/>
    </source>
</evidence>
<dbReference type="GO" id="GO:0008381">
    <property type="term" value="F:mechanosensitive monoatomic ion channel activity"/>
    <property type="evidence" value="ECO:0007669"/>
    <property type="project" value="UniProtKB-ARBA"/>
</dbReference>
<dbReference type="InterPro" id="IPR011014">
    <property type="entry name" value="MscS_channel_TM-2"/>
</dbReference>
<feature type="transmembrane region" description="Helical" evidence="7">
    <location>
        <begin position="166"/>
        <end position="186"/>
    </location>
</feature>
<dbReference type="PANTHER" id="PTHR43634:SF2">
    <property type="entry name" value="LOW CONDUCTANCE MECHANOSENSITIVE CHANNEL YNAI"/>
    <property type="match status" value="1"/>
</dbReference>
<dbReference type="EMBL" id="MDLC01000034">
    <property type="protein sequence ID" value="ODS23260.1"/>
    <property type="molecule type" value="Genomic_DNA"/>
</dbReference>
<dbReference type="STRING" id="62101.AB835_09905"/>
<feature type="transmembrane region" description="Helical" evidence="7">
    <location>
        <begin position="68"/>
        <end position="85"/>
    </location>
</feature>